<dbReference type="InterPro" id="IPR001370">
    <property type="entry name" value="BIR_rpt"/>
</dbReference>
<evidence type="ECO:0000313" key="5">
    <source>
        <dbReference type="Proteomes" id="UP000319257"/>
    </source>
</evidence>
<feature type="compositionally biased region" description="Polar residues" evidence="3">
    <location>
        <begin position="744"/>
        <end position="758"/>
    </location>
</feature>
<name>A0A507BHC2_9PEZI</name>
<dbReference type="SMART" id="SM00238">
    <property type="entry name" value="BIR"/>
    <property type="match status" value="2"/>
</dbReference>
<dbReference type="EMBL" id="SKBQ01000001">
    <property type="protein sequence ID" value="TPX15950.1"/>
    <property type="molecule type" value="Genomic_DNA"/>
</dbReference>
<organism evidence="4 5">
    <name type="scientific">Thyridium curvatum</name>
    <dbReference type="NCBI Taxonomy" id="1093900"/>
    <lineage>
        <taxon>Eukaryota</taxon>
        <taxon>Fungi</taxon>
        <taxon>Dikarya</taxon>
        <taxon>Ascomycota</taxon>
        <taxon>Pezizomycotina</taxon>
        <taxon>Sordariomycetes</taxon>
        <taxon>Sordariomycetidae</taxon>
        <taxon>Thyridiales</taxon>
        <taxon>Thyridiaceae</taxon>
        <taxon>Thyridium</taxon>
    </lineage>
</organism>
<gene>
    <name evidence="4" type="ORF">E0L32_000284</name>
</gene>
<dbReference type="Gene3D" id="1.10.1170.10">
    <property type="entry name" value="Inhibitor Of Apoptosis Protein (2mihbC-IAP-1), Chain A"/>
    <property type="match status" value="2"/>
</dbReference>
<dbReference type="PROSITE" id="PS50143">
    <property type="entry name" value="BIR_REPEAT_2"/>
    <property type="match status" value="2"/>
</dbReference>
<feature type="compositionally biased region" description="Low complexity" evidence="3">
    <location>
        <begin position="689"/>
        <end position="702"/>
    </location>
</feature>
<dbReference type="PRINTS" id="PR00929">
    <property type="entry name" value="ATHOOK"/>
</dbReference>
<dbReference type="InParanoid" id="A0A507BHC2"/>
<dbReference type="SUPFAM" id="SSF57924">
    <property type="entry name" value="Inhibitor of apoptosis (IAP) repeat"/>
    <property type="match status" value="2"/>
</dbReference>
<feature type="compositionally biased region" description="Polar residues" evidence="3">
    <location>
        <begin position="229"/>
        <end position="240"/>
    </location>
</feature>
<feature type="compositionally biased region" description="Basic and acidic residues" evidence="3">
    <location>
        <begin position="561"/>
        <end position="576"/>
    </location>
</feature>
<feature type="compositionally biased region" description="Basic residues" evidence="3">
    <location>
        <begin position="266"/>
        <end position="284"/>
    </location>
</feature>
<keyword evidence="1" id="KW-0479">Metal-binding</keyword>
<dbReference type="GO" id="GO:0046872">
    <property type="term" value="F:metal ion binding"/>
    <property type="evidence" value="ECO:0007669"/>
    <property type="project" value="UniProtKB-KW"/>
</dbReference>
<accession>A0A507BHC2</accession>
<dbReference type="Pfam" id="PF00653">
    <property type="entry name" value="BIR"/>
    <property type="match status" value="2"/>
</dbReference>
<dbReference type="InterPro" id="IPR051190">
    <property type="entry name" value="Baculoviral_IAP"/>
</dbReference>
<evidence type="ECO:0000256" key="3">
    <source>
        <dbReference type="SAM" id="MobiDB-lite"/>
    </source>
</evidence>
<feature type="compositionally biased region" description="Basic and acidic residues" evidence="3">
    <location>
        <begin position="414"/>
        <end position="441"/>
    </location>
</feature>
<dbReference type="STRING" id="1093900.A0A507BHC2"/>
<reference evidence="4 5" key="1">
    <citation type="submission" date="2019-06" db="EMBL/GenBank/DDBJ databases">
        <title>Draft genome sequence of the filamentous fungus Phialemoniopsis curvata isolated from diesel fuel.</title>
        <authorList>
            <person name="Varaljay V.A."/>
            <person name="Lyon W.J."/>
            <person name="Crouch A.L."/>
            <person name="Drake C.E."/>
            <person name="Hollomon J.M."/>
            <person name="Nadeau L.J."/>
            <person name="Nunn H.S."/>
            <person name="Stevenson B.S."/>
            <person name="Bojanowski C.L."/>
            <person name="Crookes-Goodson W.J."/>
        </authorList>
    </citation>
    <scope>NUCLEOTIDE SEQUENCE [LARGE SCALE GENOMIC DNA]</scope>
    <source>
        <strain evidence="4 5">D216</strain>
    </source>
</reference>
<comment type="caution">
    <text evidence="4">The sequence shown here is derived from an EMBL/GenBank/DDBJ whole genome shotgun (WGS) entry which is preliminary data.</text>
</comment>
<dbReference type="InterPro" id="IPR017956">
    <property type="entry name" value="AT_hook_DNA-bd_motif"/>
</dbReference>
<dbReference type="GeneID" id="41967731"/>
<dbReference type="GO" id="GO:0003677">
    <property type="term" value="F:DNA binding"/>
    <property type="evidence" value="ECO:0007669"/>
    <property type="project" value="InterPro"/>
</dbReference>
<keyword evidence="5" id="KW-1185">Reference proteome</keyword>
<sequence>MAAEEMDDQYFIYENRLSSFHGPQPVHKRRASTAGSRAPKALTWPHKSIAAADMARAGFYFNPRPSNPDNVACFLCRKELDGWEEDDEPLVEHLKHSPDCGWAICAAIEVELGDVAREDPRQPHLLEARKATFAGRWPYEGKKGWKCKTKQLAEAGWKYTPTLESDDHTTCAYCQLALDGWEPGDKPMDEHQRRSPDCPYFALISQGPAPKKTARGKAARSSKASRMSIQSVATTTSEAPSVSELAADHEDSIMTTTSVATAGGRKAPKGRKAAGTAKGRKTRTKKEDAVEVHEDAEAEAEMPPPPKPTRGRKRASEAVEDSVLTNAEAPAPKKRATRARASHAADTSVMTNAAAEPDVEMTEAAPAKPKATGGRKKGRASTTKRTRKGSTASVASTASTASLRAGAPDDEELERQLQEDMDRPLTDDEHMAIDSDSERKKAPQPTKTKGKRVVSKKMAAQKHEEANEDFAMFNPAPAEPDEAQVDAELKALEAEMQVDEEPQEIKVPKKGRKPGVRKASKQTKKQTVPEPELEPEGEVELVEPEPIPEPEPEPVVEPEITEDKPAEPEIPVDHDISMASTDTVVKGGAGGRLSNGKRGRGRPPKKSRVSEEDEAEAAQQLVQEAAEAKPPVEQAAPEPRGRGRPKKISRVSEVIIEDRSRSASREPPQPEPVAKQVPVKEPAKRGRKSGSAAAESQAQAASVRSPPVATTPAKMHKALPKLPVEAEAPATPGKKQITPAHSAKQATLSPSQSPQSSDAENRPPSSKPASSAKRPVLATLETCTPVRDGSPSKRANVIGGLQSTTPWTTVDLEAVFSMDESNNKENGDIVARMLAKGSDLASPERLMTVEEWIYHNAGKAEQQLKHECETMVSAFEKEGSRAMRVLEGIVVD</sequence>
<dbReference type="AlphaFoldDB" id="A0A507BHC2"/>
<dbReference type="CDD" id="cd00022">
    <property type="entry name" value="BIR"/>
    <property type="match status" value="2"/>
</dbReference>
<dbReference type="PANTHER" id="PTHR46771:SF5">
    <property type="entry name" value="DETERIN"/>
    <property type="match status" value="1"/>
</dbReference>
<dbReference type="PANTHER" id="PTHR46771">
    <property type="entry name" value="DETERIN"/>
    <property type="match status" value="1"/>
</dbReference>
<dbReference type="OrthoDB" id="2196114at2759"/>
<proteinExistence type="predicted"/>
<dbReference type="RefSeq" id="XP_030997661.1">
    <property type="nucleotide sequence ID" value="XM_031137073.1"/>
</dbReference>
<evidence type="ECO:0000256" key="2">
    <source>
        <dbReference type="ARBA" id="ARBA00022833"/>
    </source>
</evidence>
<protein>
    <submittedName>
        <fullName evidence="4">Uncharacterized protein</fullName>
    </submittedName>
</protein>
<feature type="compositionally biased region" description="Basic residues" evidence="3">
    <location>
        <begin position="508"/>
        <end position="524"/>
    </location>
</feature>
<feature type="compositionally biased region" description="Basic and acidic residues" evidence="3">
    <location>
        <begin position="285"/>
        <end position="295"/>
    </location>
</feature>
<feature type="region of interest" description="Disordered" evidence="3">
    <location>
        <begin position="205"/>
        <end position="776"/>
    </location>
</feature>
<feature type="compositionally biased region" description="Basic residues" evidence="3">
    <location>
        <begin position="332"/>
        <end position="341"/>
    </location>
</feature>
<feature type="compositionally biased region" description="Acidic residues" evidence="3">
    <location>
        <begin position="531"/>
        <end position="560"/>
    </location>
</feature>
<feature type="compositionally biased region" description="Low complexity" evidence="3">
    <location>
        <begin position="390"/>
        <end position="402"/>
    </location>
</feature>
<evidence type="ECO:0000256" key="1">
    <source>
        <dbReference type="ARBA" id="ARBA00022723"/>
    </source>
</evidence>
<feature type="compositionally biased region" description="Low complexity" evidence="3">
    <location>
        <begin position="762"/>
        <end position="775"/>
    </location>
</feature>
<evidence type="ECO:0000313" key="4">
    <source>
        <dbReference type="EMBL" id="TPX15950.1"/>
    </source>
</evidence>
<feature type="compositionally biased region" description="Basic residues" evidence="3">
    <location>
        <begin position="373"/>
        <end position="388"/>
    </location>
</feature>
<keyword evidence="2" id="KW-0862">Zinc</keyword>
<dbReference type="Proteomes" id="UP000319257">
    <property type="component" value="Unassembled WGS sequence"/>
</dbReference>
<feature type="compositionally biased region" description="Basic residues" evidence="3">
    <location>
        <begin position="595"/>
        <end position="607"/>
    </location>
</feature>